<dbReference type="PhylomeDB" id="Q9U2W5"/>
<organism evidence="4 5">
    <name type="scientific">Caenorhabditis elegans</name>
    <dbReference type="NCBI Taxonomy" id="6239"/>
    <lineage>
        <taxon>Eukaryota</taxon>
        <taxon>Metazoa</taxon>
        <taxon>Ecdysozoa</taxon>
        <taxon>Nematoda</taxon>
        <taxon>Chromadorea</taxon>
        <taxon>Rhabditida</taxon>
        <taxon>Rhabditina</taxon>
        <taxon>Rhabditomorpha</taxon>
        <taxon>Rhabditoidea</taxon>
        <taxon>Rhabditidae</taxon>
        <taxon>Peloderinae</taxon>
        <taxon>Caenorhabditis</taxon>
    </lineage>
</organism>
<dbReference type="PaxDb" id="6239-Y116A8A.8"/>
<dbReference type="UCSC" id="Y116A8A.8">
    <property type="organism name" value="c. elegans"/>
</dbReference>
<evidence type="ECO:0000259" key="2">
    <source>
        <dbReference type="SMART" id="SM00034"/>
    </source>
</evidence>
<dbReference type="SMART" id="SM00034">
    <property type="entry name" value="CLECT"/>
    <property type="match status" value="1"/>
</dbReference>
<dbReference type="InterPro" id="IPR001304">
    <property type="entry name" value="C-type_lectin-like"/>
</dbReference>
<feature type="chain" id="PRO_5013062402" evidence="1">
    <location>
        <begin position="16"/>
        <end position="311"/>
    </location>
</feature>
<keyword evidence="1" id="KW-0732">Signal</keyword>
<dbReference type="RefSeq" id="NP_502996.2">
    <property type="nucleotide sequence ID" value="NM_070595.5"/>
</dbReference>
<dbReference type="InterPro" id="IPR016186">
    <property type="entry name" value="C-type_lectin-like/link_sf"/>
</dbReference>
<dbReference type="InParanoid" id="Q9U2W5"/>
<dbReference type="InterPro" id="IPR006583">
    <property type="entry name" value="PAN-3_domain"/>
</dbReference>
<dbReference type="OrthoDB" id="5825749at2759"/>
<feature type="domain" description="C-type lectin" evidence="2">
    <location>
        <begin position="148"/>
        <end position="307"/>
    </location>
</feature>
<evidence type="ECO:0000313" key="6">
    <source>
        <dbReference type="WormBase" id="Y116A8A.8"/>
    </source>
</evidence>
<evidence type="ECO:0000313" key="4">
    <source>
        <dbReference type="EMBL" id="CAB55160.2"/>
    </source>
</evidence>
<gene>
    <name evidence="4 6" type="primary">clec-194</name>
    <name evidence="4" type="ORF">CELE_Y116A8A.8</name>
    <name evidence="6" type="ORF">Y116A8A.8</name>
</gene>
<dbReference type="Bgee" id="WBGene00013778">
    <property type="expression patterns" value="Expressed in larva and 1 other cell type or tissue"/>
</dbReference>
<dbReference type="SUPFAM" id="SSF56436">
    <property type="entry name" value="C-type lectin-like"/>
    <property type="match status" value="1"/>
</dbReference>
<dbReference type="CDD" id="cd00037">
    <property type="entry name" value="CLECT"/>
    <property type="match status" value="1"/>
</dbReference>
<dbReference type="eggNOG" id="KOG4297">
    <property type="taxonomic scope" value="Eukaryota"/>
</dbReference>
<dbReference type="Gene3D" id="3.10.100.10">
    <property type="entry name" value="Mannose-Binding Protein A, subunit A"/>
    <property type="match status" value="1"/>
</dbReference>
<dbReference type="SMART" id="SM00605">
    <property type="entry name" value="CW"/>
    <property type="match status" value="1"/>
</dbReference>
<name>Q9U2W5_CAEEL</name>
<evidence type="ECO:0000259" key="3">
    <source>
        <dbReference type="SMART" id="SM00605"/>
    </source>
</evidence>
<dbReference type="SMR" id="Q9U2W5"/>
<proteinExistence type="predicted"/>
<dbReference type="EMBL" id="BX284604">
    <property type="protein sequence ID" value="CAB55160.2"/>
    <property type="molecule type" value="Genomic_DNA"/>
</dbReference>
<evidence type="ECO:0000256" key="1">
    <source>
        <dbReference type="SAM" id="SignalP"/>
    </source>
</evidence>
<feature type="signal peptide" evidence="1">
    <location>
        <begin position="1"/>
        <end position="15"/>
    </location>
</feature>
<dbReference type="PANTHER" id="PTHR47629:SF4">
    <property type="entry name" value="PAN-3 DOMAIN-CONTAINING PROTEIN"/>
    <property type="match status" value="1"/>
</dbReference>
<sequence length="311" mass="35637">MLWIFLLYFIPAYNASVKMITHHRALMTCNSTEYSITETWRDCIELCAHNDSCVIAQTNLTVPKECQWCSIQNLMYIQKRFSANNNMIIALKTDTINEITESVCTPFEQGIVNGNFNNTSNLTQYKYSAQPSEDGNFLHFSYSAIKSCPSEWEPFDRIRGGWCIKVFRQGGSHDDAHRACKEYNAVLTRLETPKEMEYVWNTAYSVEAIFQKPSWEVYLETVWIDGVRKNECQVPNWKSIEGCDGLDGFEFEDKFISKKGGYTWSDKNPDRLDNVQDCLVLWINPNDKEVDDDACGSNAKIKGFACGKEAG</sequence>
<dbReference type="PANTHER" id="PTHR47629">
    <property type="entry name" value="C-TYPE LECTIN-RELATED"/>
    <property type="match status" value="1"/>
</dbReference>
<dbReference type="CTD" id="178467"/>
<evidence type="ECO:0000313" key="5">
    <source>
        <dbReference type="Proteomes" id="UP000001940"/>
    </source>
</evidence>
<dbReference type="GeneID" id="178467"/>
<feature type="domain" description="PAN-3" evidence="3">
    <location>
        <begin position="1"/>
        <end position="149"/>
    </location>
</feature>
<reference evidence="4 5" key="1">
    <citation type="journal article" date="1998" name="Science">
        <title>Genome sequence of the nematode C. elegans: a platform for investigating biology.</title>
        <authorList>
            <consortium name="The C. elegans sequencing consortium"/>
            <person name="Sulson J.E."/>
            <person name="Waterston R."/>
        </authorList>
    </citation>
    <scope>NUCLEOTIDE SEQUENCE [LARGE SCALE GENOMIC DNA]</scope>
    <source>
        <strain evidence="4 5">Bristol N2</strain>
    </source>
</reference>
<dbReference type="WormBase" id="Y116A8A.8">
    <property type="protein sequence ID" value="CE43905"/>
    <property type="gene ID" value="WBGene00013778"/>
    <property type="gene designation" value="clec-194"/>
</dbReference>
<accession>Q9U2W5</accession>
<dbReference type="AGR" id="WB:WBGene00013778"/>
<dbReference type="KEGG" id="cel:CELE_Y116A8A.8"/>
<keyword evidence="5" id="KW-1185">Reference proteome</keyword>
<dbReference type="AlphaFoldDB" id="Q9U2W5"/>
<protein>
    <submittedName>
        <fullName evidence="4">C-type lectin domain-containing protein</fullName>
    </submittedName>
</protein>
<dbReference type="HOGENOM" id="CLU_045736_2_1_1"/>
<dbReference type="Proteomes" id="UP000001940">
    <property type="component" value="Chromosome IV"/>
</dbReference>
<dbReference type="Pfam" id="PF08277">
    <property type="entry name" value="PAN_3"/>
    <property type="match status" value="1"/>
</dbReference>
<dbReference type="InterPro" id="IPR016187">
    <property type="entry name" value="CTDL_fold"/>
</dbReference>